<keyword evidence="2" id="KW-1185">Reference proteome</keyword>
<evidence type="ECO:0000313" key="1">
    <source>
        <dbReference type="EMBL" id="KAK7796497.1"/>
    </source>
</evidence>
<dbReference type="Proteomes" id="UP001488838">
    <property type="component" value="Unassembled WGS sequence"/>
</dbReference>
<comment type="caution">
    <text evidence="1">The sequence shown here is derived from an EMBL/GenBank/DDBJ whole genome shotgun (WGS) entry which is preliminary data.</text>
</comment>
<sequence length="68" mass="7748">RFIATKVIADAISKKWKDCVVHISDRNDKKDFLLIKCQKELAEFIRFAISLKKIISAKILSSSPQAKT</sequence>
<feature type="non-terminal residue" evidence="1">
    <location>
        <position position="1"/>
    </location>
</feature>
<protein>
    <submittedName>
        <fullName evidence="1">Uncharacterized protein</fullName>
    </submittedName>
</protein>
<organism evidence="1 2">
    <name type="scientific">Myodes glareolus</name>
    <name type="common">Bank vole</name>
    <name type="synonym">Clethrionomys glareolus</name>
    <dbReference type="NCBI Taxonomy" id="447135"/>
    <lineage>
        <taxon>Eukaryota</taxon>
        <taxon>Metazoa</taxon>
        <taxon>Chordata</taxon>
        <taxon>Craniata</taxon>
        <taxon>Vertebrata</taxon>
        <taxon>Euteleostomi</taxon>
        <taxon>Mammalia</taxon>
        <taxon>Eutheria</taxon>
        <taxon>Euarchontoglires</taxon>
        <taxon>Glires</taxon>
        <taxon>Rodentia</taxon>
        <taxon>Myomorpha</taxon>
        <taxon>Muroidea</taxon>
        <taxon>Cricetidae</taxon>
        <taxon>Arvicolinae</taxon>
        <taxon>Myodes</taxon>
    </lineage>
</organism>
<dbReference type="EMBL" id="JBBHLL010001171">
    <property type="protein sequence ID" value="KAK7796497.1"/>
    <property type="molecule type" value="Genomic_DNA"/>
</dbReference>
<dbReference type="AlphaFoldDB" id="A0AAW0H5Y1"/>
<feature type="non-terminal residue" evidence="1">
    <location>
        <position position="68"/>
    </location>
</feature>
<accession>A0AAW0H5Y1</accession>
<reference evidence="1 2" key="1">
    <citation type="journal article" date="2023" name="bioRxiv">
        <title>Conserved and derived expression patterns and positive selection on dental genes reveal complex evolutionary context of ever-growing rodent molars.</title>
        <authorList>
            <person name="Calamari Z.T."/>
            <person name="Song A."/>
            <person name="Cohen E."/>
            <person name="Akter M."/>
            <person name="Roy R.D."/>
            <person name="Hallikas O."/>
            <person name="Christensen M.M."/>
            <person name="Li P."/>
            <person name="Marangoni P."/>
            <person name="Jernvall J."/>
            <person name="Klein O.D."/>
        </authorList>
    </citation>
    <scope>NUCLEOTIDE SEQUENCE [LARGE SCALE GENOMIC DNA]</scope>
    <source>
        <strain evidence="1">V071</strain>
    </source>
</reference>
<evidence type="ECO:0000313" key="2">
    <source>
        <dbReference type="Proteomes" id="UP001488838"/>
    </source>
</evidence>
<proteinExistence type="predicted"/>
<name>A0AAW0H5Y1_MYOGA</name>
<gene>
    <name evidence="1" type="ORF">U0070_009030</name>
</gene>